<organism evidence="2 3">
    <name type="scientific">Tribonema minus</name>
    <dbReference type="NCBI Taxonomy" id="303371"/>
    <lineage>
        <taxon>Eukaryota</taxon>
        <taxon>Sar</taxon>
        <taxon>Stramenopiles</taxon>
        <taxon>Ochrophyta</taxon>
        <taxon>PX clade</taxon>
        <taxon>Xanthophyceae</taxon>
        <taxon>Tribonematales</taxon>
        <taxon>Tribonemataceae</taxon>
        <taxon>Tribonema</taxon>
    </lineage>
</organism>
<name>A0A835ZE83_9STRA</name>
<feature type="non-terminal residue" evidence="2">
    <location>
        <position position="430"/>
    </location>
</feature>
<dbReference type="AlphaFoldDB" id="A0A835ZE83"/>
<evidence type="ECO:0000313" key="2">
    <source>
        <dbReference type="EMBL" id="KAG5192842.1"/>
    </source>
</evidence>
<keyword evidence="3" id="KW-1185">Reference proteome</keyword>
<dbReference type="EMBL" id="JAFCMP010000002">
    <property type="protein sequence ID" value="KAG5192842.1"/>
    <property type="molecule type" value="Genomic_DNA"/>
</dbReference>
<dbReference type="Proteomes" id="UP000664859">
    <property type="component" value="Unassembled WGS sequence"/>
</dbReference>
<comment type="caution">
    <text evidence="2">The sequence shown here is derived from an EMBL/GenBank/DDBJ whole genome shotgun (WGS) entry which is preliminary data.</text>
</comment>
<reference evidence="2" key="1">
    <citation type="submission" date="2021-02" db="EMBL/GenBank/DDBJ databases">
        <title>First Annotated Genome of the Yellow-green Alga Tribonema minus.</title>
        <authorList>
            <person name="Mahan K.M."/>
        </authorList>
    </citation>
    <scope>NUCLEOTIDE SEQUENCE</scope>
    <source>
        <strain evidence="2">UTEX B ZZ1240</strain>
    </source>
</reference>
<accession>A0A835ZE83</accession>
<sequence>GAIALLSEAHATLTNCVFKDNYALQQATLRKLLEALSAWDNELQLSRMAWCLRGRKRKRGRSSACKHQNCRWHWLSRAMFEQMPKPSALRSRASPLRTMRHHALFELLCQRPARAGCRSHRFPVDSPSHCYDMCGGGITVGVNATANVTGCSFSQGRAIFALSDRVHLYRIVIGEMHATHCCCCHLPRNCAGGGGAIHLDSDAVVYIVDTSLDSNVAVTGSSAVQVYVSDSTFADGNTTSKVTTKAIPDNGYGGSMIIGPQSDQDSCLMIMLRSTVRGYMADGWGVVNTKCNTTISGCTIKDNRAPLSPHNLRLSATDQQISTLIVHIGNQHHFVVLTGSSASRKAVFSAALPVESNNQARTSKFTAHAAFAAENAGAANDGRKWRSSCQGYHIQFSPRNAQSPLSLMWQPRSPSRVQKAPSTMTLTTQL</sequence>
<feature type="region of interest" description="Disordered" evidence="1">
    <location>
        <begin position="411"/>
        <end position="430"/>
    </location>
</feature>
<gene>
    <name evidence="2" type="ORF">JKP88DRAFT_242703</name>
</gene>
<evidence type="ECO:0000256" key="1">
    <source>
        <dbReference type="SAM" id="MobiDB-lite"/>
    </source>
</evidence>
<protein>
    <submittedName>
        <fullName evidence="2">Uncharacterized protein</fullName>
    </submittedName>
</protein>
<proteinExistence type="predicted"/>
<feature type="compositionally biased region" description="Polar residues" evidence="1">
    <location>
        <begin position="412"/>
        <end position="430"/>
    </location>
</feature>
<evidence type="ECO:0000313" key="3">
    <source>
        <dbReference type="Proteomes" id="UP000664859"/>
    </source>
</evidence>